<keyword evidence="7" id="KW-1185">Reference proteome</keyword>
<evidence type="ECO:0000259" key="5">
    <source>
        <dbReference type="Pfam" id="PF20597"/>
    </source>
</evidence>
<dbReference type="NCBIfam" id="TIGR01167">
    <property type="entry name" value="LPXTG_anchor"/>
    <property type="match status" value="1"/>
</dbReference>
<dbReference type="RefSeq" id="WP_146843924.1">
    <property type="nucleotide sequence ID" value="NZ_BJWG01000016.1"/>
</dbReference>
<dbReference type="InterPro" id="IPR026588">
    <property type="entry name" value="Choice_anch_A"/>
</dbReference>
<feature type="domain" description="DUF5979" evidence="4">
    <location>
        <begin position="611"/>
        <end position="702"/>
    </location>
</feature>
<dbReference type="OrthoDB" id="3257943at2"/>
<dbReference type="Pfam" id="PF20597">
    <property type="entry name" value="pAdhesive_15"/>
    <property type="match status" value="1"/>
</dbReference>
<evidence type="ECO:0000313" key="6">
    <source>
        <dbReference type="EMBL" id="GEL96290.1"/>
    </source>
</evidence>
<feature type="signal peptide" evidence="3">
    <location>
        <begin position="1"/>
        <end position="27"/>
    </location>
</feature>
<evidence type="ECO:0000313" key="7">
    <source>
        <dbReference type="Proteomes" id="UP000321720"/>
    </source>
</evidence>
<keyword evidence="3" id="KW-0732">Signal</keyword>
<keyword evidence="2" id="KW-0812">Transmembrane</keyword>
<dbReference type="AlphaFoldDB" id="A0A511JE60"/>
<organism evidence="6 7">
    <name type="scientific">Cellulomonas composti</name>
    <dbReference type="NCBI Taxonomy" id="266130"/>
    <lineage>
        <taxon>Bacteria</taxon>
        <taxon>Bacillati</taxon>
        <taxon>Actinomycetota</taxon>
        <taxon>Actinomycetes</taxon>
        <taxon>Micrococcales</taxon>
        <taxon>Cellulomonadaceae</taxon>
        <taxon>Cellulomonas</taxon>
    </lineage>
</organism>
<reference evidence="6 7" key="1">
    <citation type="submission" date="2019-07" db="EMBL/GenBank/DDBJ databases">
        <title>Whole genome shotgun sequence of Cellulomonas composti NBRC 100758.</title>
        <authorList>
            <person name="Hosoyama A."/>
            <person name="Uohara A."/>
            <person name="Ohji S."/>
            <person name="Ichikawa N."/>
        </authorList>
    </citation>
    <scope>NUCLEOTIDE SEQUENCE [LARGE SCALE GENOMIC DNA]</scope>
    <source>
        <strain evidence="6 7">NBRC 100758</strain>
    </source>
</reference>
<accession>A0A511JE60</accession>
<comment type="caution">
    <text evidence="6">The sequence shown here is derived from an EMBL/GenBank/DDBJ whole genome shotgun (WGS) entry which is preliminary data.</text>
</comment>
<keyword evidence="2" id="KW-1133">Transmembrane helix</keyword>
<feature type="transmembrane region" description="Helical" evidence="2">
    <location>
        <begin position="732"/>
        <end position="751"/>
    </location>
</feature>
<protein>
    <recommendedName>
        <fullName evidence="8">Gram-positive cocci surface proteins LPxTG domain-containing protein</fullName>
    </recommendedName>
</protein>
<feature type="domain" description="Choice-of-anchor A" evidence="5">
    <location>
        <begin position="44"/>
        <end position="359"/>
    </location>
</feature>
<dbReference type="Gene3D" id="2.60.40.1140">
    <property type="entry name" value="Collagen-binding surface protein Cna, B-type domain"/>
    <property type="match status" value="1"/>
</dbReference>
<evidence type="ECO:0000256" key="1">
    <source>
        <dbReference type="SAM" id="MobiDB-lite"/>
    </source>
</evidence>
<feature type="region of interest" description="Disordered" evidence="1">
    <location>
        <begin position="699"/>
        <end position="726"/>
    </location>
</feature>
<dbReference type="InterPro" id="IPR046022">
    <property type="entry name" value="DUF5979"/>
</dbReference>
<evidence type="ECO:0000256" key="3">
    <source>
        <dbReference type="SAM" id="SignalP"/>
    </source>
</evidence>
<feature type="chain" id="PRO_5038817252" description="Gram-positive cocci surface proteins LPxTG domain-containing protein" evidence="3">
    <location>
        <begin position="28"/>
        <end position="760"/>
    </location>
</feature>
<evidence type="ECO:0008006" key="8">
    <source>
        <dbReference type="Google" id="ProtNLM"/>
    </source>
</evidence>
<dbReference type="Pfam" id="PF19407">
    <property type="entry name" value="DUF5979"/>
    <property type="match status" value="1"/>
</dbReference>
<evidence type="ECO:0000256" key="2">
    <source>
        <dbReference type="SAM" id="Phobius"/>
    </source>
</evidence>
<sequence length="760" mass="77146">MIRPTRALLAVATVVASTAALSLTSLAGPGATPALAADRCDYVAPTRGFTILVRDDASVAGAEVEGTVAVGGALTWGSTFDVRHSTGLTPQDYDLPTLTVGPDALPVRLSAGSFDFAGSSGNLQVGSSADDAAAPRGYMLTGAETWTNERLSGDEVFVDAGGPAARVLPPESPASDAELDAWIAARLGPLDVSPLTSGFPQLEESAQALEDLTGESDGVSEVALQGTAPEKRLELVPGEVNLLSVTPEAFAGVTAVSFSGARPSEDTLLVVRLRGGNGTTFTIPRLNGANDAGNDNLFSPWVVWAYADDGPLVLNGTDRLTGTLLVPAADLTLNNPSSVEGQVIARTLVKPNGTGEIHHYPFLGCSPVEPPIPLSQVAGRKAVLDVEGEFDELPTEFAVAYWLDGVRQAPDLYLAADGTLLGPVTVPAGMTIELREILPSVDGGDWAEPQWSVSGAEEIPPTQGGDIAFVVGTGADIEVHASNTLVGQGRFSIAKTVTDEDGVGSVPDEFAFELWVDGERRDDLVVPSDGTVVGPVDVGPHATVELVEIAPGDPPGASWQEPTWTVEDAQEVPADHGGTAFVVGQGSAVSSVEVTNVLEADPPAPPLPGGFTITKVVAGVVAPGAAFTGGWTCDAAGAEGSSGEWGLAPDETVTISGFPAGTTCTVSEDPVDGYDAAITPADGTFVVAAGQVTSVVVTNTATDSGGGDDGDGDDGDSDDGGTLPVTGADGTGALAAFGAGALLLGAVLVAARRRGHSRRV</sequence>
<gene>
    <name evidence="6" type="ORF">CCO02nite_29480</name>
</gene>
<proteinExistence type="predicted"/>
<name>A0A511JE60_9CELL</name>
<keyword evidence="2" id="KW-0472">Membrane</keyword>
<feature type="compositionally biased region" description="Acidic residues" evidence="1">
    <location>
        <begin position="706"/>
        <end position="719"/>
    </location>
</feature>
<dbReference type="EMBL" id="BJWG01000016">
    <property type="protein sequence ID" value="GEL96290.1"/>
    <property type="molecule type" value="Genomic_DNA"/>
</dbReference>
<dbReference type="NCBIfam" id="TIGR04215">
    <property type="entry name" value="choice_anch_A"/>
    <property type="match status" value="1"/>
</dbReference>
<evidence type="ECO:0000259" key="4">
    <source>
        <dbReference type="Pfam" id="PF19407"/>
    </source>
</evidence>
<dbReference type="Proteomes" id="UP000321720">
    <property type="component" value="Unassembled WGS sequence"/>
</dbReference>